<sequence length="181" mass="20170">MSKESSARLCILYIAMSLDGYIAGKDDNLDFLNKVELAGEDYGYAAFQHEVDTLIWGRRTYDKVLSIGWEFHHRDKKCYVISTTRKGSDENVEFFADPVELVRSLKASPGKHIYCDGGGGVVAALLAAKLIDRLIISVIPHLVGDGIRLFRDGLPEQELVFRSANTFPTGLVQLTYDVKIV</sequence>
<evidence type="ECO:0000259" key="1">
    <source>
        <dbReference type="Pfam" id="PF01872"/>
    </source>
</evidence>
<accession>A0ABS9BLV3</accession>
<dbReference type="InterPro" id="IPR002734">
    <property type="entry name" value="RibDG_C"/>
</dbReference>
<comment type="caution">
    <text evidence="2">The sequence shown here is derived from an EMBL/GenBank/DDBJ whole genome shotgun (WGS) entry which is preliminary data.</text>
</comment>
<feature type="domain" description="Bacterial bifunctional deaminase-reductase C-terminal" evidence="1">
    <location>
        <begin position="11"/>
        <end position="172"/>
    </location>
</feature>
<dbReference type="PANTHER" id="PTHR38011:SF11">
    <property type="entry name" value="2,5-DIAMINO-6-RIBOSYLAMINO-4(3H)-PYRIMIDINONE 5'-PHOSPHATE REDUCTASE"/>
    <property type="match status" value="1"/>
</dbReference>
<organism evidence="2 3">
    <name type="scientific">Flavihumibacter fluminis</name>
    <dbReference type="NCBI Taxonomy" id="2909236"/>
    <lineage>
        <taxon>Bacteria</taxon>
        <taxon>Pseudomonadati</taxon>
        <taxon>Bacteroidota</taxon>
        <taxon>Chitinophagia</taxon>
        <taxon>Chitinophagales</taxon>
        <taxon>Chitinophagaceae</taxon>
        <taxon>Flavihumibacter</taxon>
    </lineage>
</organism>
<dbReference type="Gene3D" id="3.40.430.10">
    <property type="entry name" value="Dihydrofolate Reductase, subunit A"/>
    <property type="match status" value="1"/>
</dbReference>
<reference evidence="2 3" key="1">
    <citation type="submission" date="2022-01" db="EMBL/GenBank/DDBJ databases">
        <title>Flavihumibacter sp. nov., isolated from sediment of a river.</title>
        <authorList>
            <person name="Liu H."/>
        </authorList>
    </citation>
    <scope>NUCLEOTIDE SEQUENCE [LARGE SCALE GENOMIC DNA]</scope>
    <source>
        <strain evidence="2 3">RY-1</strain>
    </source>
</reference>
<dbReference type="SUPFAM" id="SSF53597">
    <property type="entry name" value="Dihydrofolate reductase-like"/>
    <property type="match status" value="1"/>
</dbReference>
<dbReference type="PANTHER" id="PTHR38011">
    <property type="entry name" value="DIHYDROFOLATE REDUCTASE FAMILY PROTEIN (AFU_ORTHOLOGUE AFUA_8G06820)"/>
    <property type="match status" value="1"/>
</dbReference>
<dbReference type="RefSeq" id="WP_234868074.1">
    <property type="nucleotide sequence ID" value="NZ_JAKEVY010000005.1"/>
</dbReference>
<dbReference type="Pfam" id="PF01872">
    <property type="entry name" value="RibD_C"/>
    <property type="match status" value="1"/>
</dbReference>
<dbReference type="EMBL" id="JAKEVY010000005">
    <property type="protein sequence ID" value="MCF1716697.1"/>
    <property type="molecule type" value="Genomic_DNA"/>
</dbReference>
<protein>
    <submittedName>
        <fullName evidence="2">Dihydrofolate reductase family protein</fullName>
    </submittedName>
</protein>
<gene>
    <name evidence="2" type="ORF">L0U88_18795</name>
</gene>
<dbReference type="InterPro" id="IPR050765">
    <property type="entry name" value="Riboflavin_Biosynth_HTPR"/>
</dbReference>
<evidence type="ECO:0000313" key="3">
    <source>
        <dbReference type="Proteomes" id="UP001200145"/>
    </source>
</evidence>
<dbReference type="Proteomes" id="UP001200145">
    <property type="component" value="Unassembled WGS sequence"/>
</dbReference>
<keyword evidence="3" id="KW-1185">Reference proteome</keyword>
<proteinExistence type="predicted"/>
<name>A0ABS9BLV3_9BACT</name>
<evidence type="ECO:0000313" key="2">
    <source>
        <dbReference type="EMBL" id="MCF1716697.1"/>
    </source>
</evidence>
<dbReference type="InterPro" id="IPR024072">
    <property type="entry name" value="DHFR-like_dom_sf"/>
</dbReference>